<dbReference type="PROSITE" id="PS50932">
    <property type="entry name" value="HTH_LACI_2"/>
    <property type="match status" value="1"/>
</dbReference>
<dbReference type="PANTHER" id="PTHR30146:SF148">
    <property type="entry name" value="HTH-TYPE TRANSCRIPTIONAL REPRESSOR PURR-RELATED"/>
    <property type="match status" value="1"/>
</dbReference>
<gene>
    <name evidence="6" type="ORF">FS935_09235</name>
</gene>
<evidence type="ECO:0000313" key="7">
    <source>
        <dbReference type="Proteomes" id="UP000321363"/>
    </source>
</evidence>
<dbReference type="InterPro" id="IPR010982">
    <property type="entry name" value="Lambda_DNA-bd_dom_sf"/>
</dbReference>
<dbReference type="SUPFAM" id="SSF53822">
    <property type="entry name" value="Periplasmic binding protein-like I"/>
    <property type="match status" value="1"/>
</dbReference>
<accession>A0A5C6VZR9</accession>
<dbReference type="CDD" id="cd01392">
    <property type="entry name" value="HTH_LacI"/>
    <property type="match status" value="1"/>
</dbReference>
<dbReference type="OrthoDB" id="9775106at2"/>
<dbReference type="AlphaFoldDB" id="A0A5C6VZR9"/>
<organism evidence="6 7">
    <name type="scientific">Metabacillus litoralis</name>
    <dbReference type="NCBI Taxonomy" id="152268"/>
    <lineage>
        <taxon>Bacteria</taxon>
        <taxon>Bacillati</taxon>
        <taxon>Bacillota</taxon>
        <taxon>Bacilli</taxon>
        <taxon>Bacillales</taxon>
        <taxon>Bacillaceae</taxon>
        <taxon>Metabacillus</taxon>
    </lineage>
</organism>
<sequence length="339" mass="37964">MQPTIYDIAKKTGFSITTVSKVLNNYPDVSDKTRAKILKTIEEIGYHPNSHARALMTKKYWTIGVVFIEQLDIGIKHPFFNAVIESFRKRVGGFGYDLLLVSKNIENERRSYLERFQHRGVDGVIVVSPQNYDEEVKELVEHEMPSVFIDINSKDVSVVNSDNHYGSILVVDYLYSLGHRKIAHIAGAEETLAGKDRLKGYRDAIAKYQLNLPESYIENGGYFDSVGGQKAMDKLLLLKNRPTAVYVAGDLMALGAMKSIRKHGLKIPEDISIVGYDDIELAVHSTPSLTTIRQNTDLIGAQAADLLLQQINAKKKIPIGMTVPVELIIRESTIDIKKC</sequence>
<dbReference type="PANTHER" id="PTHR30146">
    <property type="entry name" value="LACI-RELATED TRANSCRIPTIONAL REPRESSOR"/>
    <property type="match status" value="1"/>
</dbReference>
<dbReference type="EMBL" id="VOQF01000005">
    <property type="protein sequence ID" value="TXC91078.1"/>
    <property type="molecule type" value="Genomic_DNA"/>
</dbReference>
<dbReference type="Proteomes" id="UP000321363">
    <property type="component" value="Unassembled WGS sequence"/>
</dbReference>
<evidence type="ECO:0000313" key="6">
    <source>
        <dbReference type="EMBL" id="TXC91078.1"/>
    </source>
</evidence>
<keyword evidence="1" id="KW-0678">Repressor</keyword>
<name>A0A5C6VZR9_9BACI</name>
<keyword evidence="3" id="KW-0238">DNA-binding</keyword>
<dbReference type="SMART" id="SM00354">
    <property type="entry name" value="HTH_LACI"/>
    <property type="match status" value="1"/>
</dbReference>
<evidence type="ECO:0000259" key="5">
    <source>
        <dbReference type="PROSITE" id="PS50932"/>
    </source>
</evidence>
<comment type="caution">
    <text evidence="6">The sequence shown here is derived from an EMBL/GenBank/DDBJ whole genome shotgun (WGS) entry which is preliminary data.</text>
</comment>
<protein>
    <submittedName>
        <fullName evidence="6">LacI family transcriptional regulator</fullName>
    </submittedName>
</protein>
<evidence type="ECO:0000256" key="4">
    <source>
        <dbReference type="ARBA" id="ARBA00023163"/>
    </source>
</evidence>
<evidence type="ECO:0000256" key="3">
    <source>
        <dbReference type="ARBA" id="ARBA00023125"/>
    </source>
</evidence>
<feature type="domain" description="HTH lacI-type" evidence="5">
    <location>
        <begin position="3"/>
        <end position="57"/>
    </location>
</feature>
<dbReference type="SUPFAM" id="SSF47413">
    <property type="entry name" value="lambda repressor-like DNA-binding domains"/>
    <property type="match status" value="1"/>
</dbReference>
<dbReference type="InterPro" id="IPR000843">
    <property type="entry name" value="HTH_LacI"/>
</dbReference>
<keyword evidence="2" id="KW-0805">Transcription regulation</keyword>
<dbReference type="Pfam" id="PF13377">
    <property type="entry name" value="Peripla_BP_3"/>
    <property type="match status" value="1"/>
</dbReference>
<dbReference type="InterPro" id="IPR028082">
    <property type="entry name" value="Peripla_BP_I"/>
</dbReference>
<dbReference type="InterPro" id="IPR046335">
    <property type="entry name" value="LacI/GalR-like_sensor"/>
</dbReference>
<reference evidence="6 7" key="1">
    <citation type="journal article" date="2005" name="Int. J. Syst. Evol. Microbiol.">
        <title>Bacillus litoralis sp. nov., isolated from a tidal flat of the Yellow Sea in Korea.</title>
        <authorList>
            <person name="Yoon J.H."/>
            <person name="Oh T.K."/>
        </authorList>
    </citation>
    <scope>NUCLEOTIDE SEQUENCE [LARGE SCALE GENOMIC DNA]</scope>
    <source>
        <strain evidence="6 7">SW-211</strain>
    </source>
</reference>
<proteinExistence type="predicted"/>
<keyword evidence="4" id="KW-0804">Transcription</keyword>
<dbReference type="RefSeq" id="WP_146947824.1">
    <property type="nucleotide sequence ID" value="NZ_VOQF01000005.1"/>
</dbReference>
<dbReference type="Gene3D" id="1.10.260.40">
    <property type="entry name" value="lambda repressor-like DNA-binding domains"/>
    <property type="match status" value="1"/>
</dbReference>
<evidence type="ECO:0000256" key="1">
    <source>
        <dbReference type="ARBA" id="ARBA00022491"/>
    </source>
</evidence>
<dbReference type="Gene3D" id="3.40.50.2300">
    <property type="match status" value="2"/>
</dbReference>
<dbReference type="Pfam" id="PF00356">
    <property type="entry name" value="LacI"/>
    <property type="match status" value="1"/>
</dbReference>
<keyword evidence="7" id="KW-1185">Reference proteome</keyword>
<evidence type="ECO:0000256" key="2">
    <source>
        <dbReference type="ARBA" id="ARBA00023015"/>
    </source>
</evidence>
<dbReference type="GO" id="GO:0003700">
    <property type="term" value="F:DNA-binding transcription factor activity"/>
    <property type="evidence" value="ECO:0007669"/>
    <property type="project" value="TreeGrafter"/>
</dbReference>
<dbReference type="GO" id="GO:0000976">
    <property type="term" value="F:transcription cis-regulatory region binding"/>
    <property type="evidence" value="ECO:0007669"/>
    <property type="project" value="TreeGrafter"/>
</dbReference>
<dbReference type="CDD" id="cd06267">
    <property type="entry name" value="PBP1_LacI_sugar_binding-like"/>
    <property type="match status" value="1"/>
</dbReference>